<dbReference type="AlphaFoldDB" id="A0A2U8VUV3"/>
<evidence type="ECO:0000313" key="3">
    <source>
        <dbReference type="Proteomes" id="UP000246058"/>
    </source>
</evidence>
<reference evidence="2 3" key="1">
    <citation type="submission" date="2018-05" db="EMBL/GenBank/DDBJ databases">
        <title>Complete Genome Sequence of Methylobacterium sp. 17Sr1-43.</title>
        <authorList>
            <person name="Srinivasan S."/>
        </authorList>
    </citation>
    <scope>NUCLEOTIDE SEQUENCE [LARGE SCALE GENOMIC DNA]</scope>
    <source>
        <strain evidence="2 3">17Sr1-43</strain>
    </source>
</reference>
<proteinExistence type="predicted"/>
<evidence type="ECO:0000313" key="2">
    <source>
        <dbReference type="EMBL" id="AWN37140.1"/>
    </source>
</evidence>
<sequence>MNTTVRSALRLITGPAANRLGIHAMRIAIAIIFLWIGALKFAPYEADSITPFVANSPVMSFFYAQPDQYAQHLTHEGELRLAERGWQAANHTYAFSRGLGAVELMIGLLVLVGLVSRRLGLAGAALAFLTPFVTLSFLVTTPEAWVPALGDAQHGFPYLSGAGRLVLKDVALLAGAWLVLADSARAALHGAPRTAPAALPLEAKA</sequence>
<dbReference type="OrthoDB" id="1118972at2"/>
<keyword evidence="1" id="KW-0472">Membrane</keyword>
<dbReference type="NCBIfam" id="NF040476">
    <property type="entry name" value="chlor_memb_RclC"/>
    <property type="match status" value="1"/>
</dbReference>
<dbReference type="KEGG" id="meti:DK427_16535"/>
<feature type="transmembrane region" description="Helical" evidence="1">
    <location>
        <begin position="20"/>
        <end position="38"/>
    </location>
</feature>
<evidence type="ECO:0000256" key="1">
    <source>
        <dbReference type="SAM" id="Phobius"/>
    </source>
</evidence>
<feature type="transmembrane region" description="Helical" evidence="1">
    <location>
        <begin position="94"/>
        <end position="114"/>
    </location>
</feature>
<gene>
    <name evidence="2" type="ORF">DK427_16535</name>
</gene>
<dbReference type="GO" id="GO:0005886">
    <property type="term" value="C:plasma membrane"/>
    <property type="evidence" value="ECO:0007669"/>
    <property type="project" value="TreeGrafter"/>
</dbReference>
<dbReference type="InterPro" id="IPR016865">
    <property type="entry name" value="RclC"/>
</dbReference>
<dbReference type="PANTHER" id="PTHR40106">
    <property type="entry name" value="INNER MEMBRANE PROTEIN RCLC"/>
    <property type="match status" value="1"/>
</dbReference>
<organism evidence="2 3">
    <name type="scientific">Methylobacterium radiodurans</name>
    <dbReference type="NCBI Taxonomy" id="2202828"/>
    <lineage>
        <taxon>Bacteria</taxon>
        <taxon>Pseudomonadati</taxon>
        <taxon>Pseudomonadota</taxon>
        <taxon>Alphaproteobacteria</taxon>
        <taxon>Hyphomicrobiales</taxon>
        <taxon>Methylobacteriaceae</taxon>
        <taxon>Methylobacterium</taxon>
    </lineage>
</organism>
<accession>A0A2U8VUV3</accession>
<feature type="transmembrane region" description="Helical" evidence="1">
    <location>
        <begin position="121"/>
        <end position="141"/>
    </location>
</feature>
<dbReference type="Proteomes" id="UP000246058">
    <property type="component" value="Chromosome"/>
</dbReference>
<dbReference type="InterPro" id="IPR053532">
    <property type="entry name" value="RCS_Resistance"/>
</dbReference>
<evidence type="ECO:0008006" key="4">
    <source>
        <dbReference type="Google" id="ProtNLM"/>
    </source>
</evidence>
<dbReference type="Pfam" id="PF04224">
    <property type="entry name" value="DUF417"/>
    <property type="match status" value="1"/>
</dbReference>
<feature type="transmembrane region" description="Helical" evidence="1">
    <location>
        <begin position="161"/>
        <end position="180"/>
    </location>
</feature>
<protein>
    <recommendedName>
        <fullName evidence="4">DUF417 domain-containing protein</fullName>
    </recommendedName>
</protein>
<dbReference type="GO" id="GO:1901530">
    <property type="term" value="P:response to hypochlorite"/>
    <property type="evidence" value="ECO:0007669"/>
    <property type="project" value="TreeGrafter"/>
</dbReference>
<keyword evidence="3" id="KW-1185">Reference proteome</keyword>
<name>A0A2U8VUV3_9HYPH</name>
<dbReference type="RefSeq" id="WP_109952219.1">
    <property type="nucleotide sequence ID" value="NZ_CP029551.1"/>
</dbReference>
<dbReference type="EMBL" id="CP029551">
    <property type="protein sequence ID" value="AWN37140.1"/>
    <property type="molecule type" value="Genomic_DNA"/>
</dbReference>
<dbReference type="InterPro" id="IPR007339">
    <property type="entry name" value="RclC-like"/>
</dbReference>
<dbReference type="PANTHER" id="PTHR40106:SF1">
    <property type="entry name" value="INNER MEMBRANE PROTEIN RCLC"/>
    <property type="match status" value="1"/>
</dbReference>
<keyword evidence="1" id="KW-0812">Transmembrane</keyword>
<keyword evidence="1" id="KW-1133">Transmembrane helix</keyword>
<dbReference type="PIRSF" id="PIRSF028065">
    <property type="entry name" value="UCP028065"/>
    <property type="match status" value="1"/>
</dbReference>